<gene>
    <name evidence="1" type="ORF">OCBIM_22023760mg</name>
</gene>
<dbReference type="EMBL" id="KQ416096">
    <property type="protein sequence ID" value="KOF98661.1"/>
    <property type="molecule type" value="Genomic_DNA"/>
</dbReference>
<evidence type="ECO:0000313" key="1">
    <source>
        <dbReference type="EMBL" id="KOF98661.1"/>
    </source>
</evidence>
<accession>A0A0L8IAZ9</accession>
<sequence length="106" mass="12308">MIGKENEPKFGQNCIQGHWIASTKIKHLFSSSFTSSVVHTMLAYKIHSCLLLVILGSPIHPEFDTCHKLKREEEGIKENMHTCIYTHTHKQKYIHTHTDIYTHIHT</sequence>
<organism evidence="1">
    <name type="scientific">Octopus bimaculoides</name>
    <name type="common">California two-spotted octopus</name>
    <dbReference type="NCBI Taxonomy" id="37653"/>
    <lineage>
        <taxon>Eukaryota</taxon>
        <taxon>Metazoa</taxon>
        <taxon>Spiralia</taxon>
        <taxon>Lophotrochozoa</taxon>
        <taxon>Mollusca</taxon>
        <taxon>Cephalopoda</taxon>
        <taxon>Coleoidea</taxon>
        <taxon>Octopodiformes</taxon>
        <taxon>Octopoda</taxon>
        <taxon>Incirrata</taxon>
        <taxon>Octopodidae</taxon>
        <taxon>Octopus</taxon>
    </lineage>
</organism>
<dbReference type="AlphaFoldDB" id="A0A0L8IAZ9"/>
<reference evidence="1" key="1">
    <citation type="submission" date="2015-07" db="EMBL/GenBank/DDBJ databases">
        <title>MeaNS - Measles Nucleotide Surveillance Program.</title>
        <authorList>
            <person name="Tran T."/>
            <person name="Druce J."/>
        </authorList>
    </citation>
    <scope>NUCLEOTIDE SEQUENCE</scope>
    <source>
        <strain evidence="1">UCB-OBI-ISO-001</strain>
        <tissue evidence="1">Gonad</tissue>
    </source>
</reference>
<name>A0A0L8IAZ9_OCTBM</name>
<protein>
    <submittedName>
        <fullName evidence="1">Uncharacterized protein</fullName>
    </submittedName>
</protein>
<proteinExistence type="predicted"/>